<proteinExistence type="predicted"/>
<protein>
    <submittedName>
        <fullName evidence="2">Uncharacterized protein</fullName>
    </submittedName>
</protein>
<name>A9FUN2_SORC5</name>
<evidence type="ECO:0000313" key="3">
    <source>
        <dbReference type="Proteomes" id="UP000002139"/>
    </source>
</evidence>
<gene>
    <name evidence="2" type="ordered locus">sce8479</name>
</gene>
<dbReference type="Proteomes" id="UP000002139">
    <property type="component" value="Chromosome"/>
</dbReference>
<dbReference type="KEGG" id="scl:sce8479"/>
<dbReference type="AlphaFoldDB" id="A9FUN2"/>
<sequence length="144" mass="15607">MCSCHGALSLPEVELIECSRAREQDSTAVPFVTHTVLYAARGGAIRTVLDVPTSVTLDDCGPRSPIPCSVALDVRVEGDAVRFEETANRTTSACDHPSIAANKPLPGASGWNSASWQRARATDRRICDTRGRYVWQRGALRRAP</sequence>
<evidence type="ECO:0000256" key="1">
    <source>
        <dbReference type="SAM" id="MobiDB-lite"/>
    </source>
</evidence>
<keyword evidence="3" id="KW-1185">Reference proteome</keyword>
<feature type="region of interest" description="Disordered" evidence="1">
    <location>
        <begin position="94"/>
        <end position="114"/>
    </location>
</feature>
<reference evidence="2 3" key="1">
    <citation type="journal article" date="2007" name="Nat. Biotechnol.">
        <title>Complete genome sequence of the myxobacterium Sorangium cellulosum.</title>
        <authorList>
            <person name="Schneiker S."/>
            <person name="Perlova O."/>
            <person name="Kaiser O."/>
            <person name="Gerth K."/>
            <person name="Alici A."/>
            <person name="Altmeyer M.O."/>
            <person name="Bartels D."/>
            <person name="Bekel T."/>
            <person name="Beyer S."/>
            <person name="Bode E."/>
            <person name="Bode H.B."/>
            <person name="Bolten C.J."/>
            <person name="Choudhuri J.V."/>
            <person name="Doss S."/>
            <person name="Elnakady Y.A."/>
            <person name="Frank B."/>
            <person name="Gaigalat L."/>
            <person name="Goesmann A."/>
            <person name="Groeger C."/>
            <person name="Gross F."/>
            <person name="Jelsbak L."/>
            <person name="Jelsbak L."/>
            <person name="Kalinowski J."/>
            <person name="Kegler C."/>
            <person name="Knauber T."/>
            <person name="Konietzny S."/>
            <person name="Kopp M."/>
            <person name="Krause L."/>
            <person name="Krug D."/>
            <person name="Linke B."/>
            <person name="Mahmud T."/>
            <person name="Martinez-Arias R."/>
            <person name="McHardy A.C."/>
            <person name="Merai M."/>
            <person name="Meyer F."/>
            <person name="Mormann S."/>
            <person name="Munoz-Dorado J."/>
            <person name="Perez J."/>
            <person name="Pradella S."/>
            <person name="Rachid S."/>
            <person name="Raddatz G."/>
            <person name="Rosenau F."/>
            <person name="Rueckert C."/>
            <person name="Sasse F."/>
            <person name="Scharfe M."/>
            <person name="Schuster S.C."/>
            <person name="Suen G."/>
            <person name="Treuner-Lange A."/>
            <person name="Velicer G.J."/>
            <person name="Vorholter F.-J."/>
            <person name="Weissman K.J."/>
            <person name="Welch R.D."/>
            <person name="Wenzel S.C."/>
            <person name="Whitworth D.E."/>
            <person name="Wilhelm S."/>
            <person name="Wittmann C."/>
            <person name="Bloecker H."/>
            <person name="Puehler A."/>
            <person name="Mueller R."/>
        </authorList>
    </citation>
    <scope>NUCLEOTIDE SEQUENCE [LARGE SCALE GENOMIC DNA]</scope>
    <source>
        <strain evidence="3">So ce56</strain>
    </source>
</reference>
<dbReference type="BioCyc" id="SCEL448385:SCE_RS43435-MONOMER"/>
<evidence type="ECO:0000313" key="2">
    <source>
        <dbReference type="EMBL" id="CAN98649.1"/>
    </source>
</evidence>
<organism evidence="2 3">
    <name type="scientific">Sorangium cellulosum (strain So ce56)</name>
    <name type="common">Polyangium cellulosum (strain So ce56)</name>
    <dbReference type="NCBI Taxonomy" id="448385"/>
    <lineage>
        <taxon>Bacteria</taxon>
        <taxon>Pseudomonadati</taxon>
        <taxon>Myxococcota</taxon>
        <taxon>Polyangia</taxon>
        <taxon>Polyangiales</taxon>
        <taxon>Polyangiaceae</taxon>
        <taxon>Sorangium</taxon>
    </lineage>
</organism>
<dbReference type="RefSeq" id="WP_012241088.1">
    <property type="nucleotide sequence ID" value="NC_010162.1"/>
</dbReference>
<accession>A9FUN2</accession>
<dbReference type="EMBL" id="AM746676">
    <property type="protein sequence ID" value="CAN98649.1"/>
    <property type="molecule type" value="Genomic_DNA"/>
</dbReference>
<dbReference type="HOGENOM" id="CLU_085371_0_0_7"/>